<keyword evidence="1" id="KW-1133">Transmembrane helix</keyword>
<dbReference type="Proteomes" id="UP001597308">
    <property type="component" value="Unassembled WGS sequence"/>
</dbReference>
<dbReference type="RefSeq" id="WP_378800357.1">
    <property type="nucleotide sequence ID" value="NZ_JBHUER010000010.1"/>
</dbReference>
<feature type="transmembrane region" description="Helical" evidence="1">
    <location>
        <begin position="158"/>
        <end position="177"/>
    </location>
</feature>
<keyword evidence="1" id="KW-0472">Membrane</keyword>
<feature type="transmembrane region" description="Helical" evidence="1">
    <location>
        <begin position="189"/>
        <end position="210"/>
    </location>
</feature>
<sequence>MRTDQLIGALAQDAATPPVRLTRVFALATLAAVVAAGLVFMIQLGPRPDFMASLGTLRFPFKFVVTTAFAAAAAALVLRLSRPAAPTGPAKAALGAALTLLALGLAAELNMTPEASWAARMIGRNALVCLTYIPLIAAAPLGLLLVALRRGAPSSPAAAGAAAGLLAGAIAATFYAAHCTDDSPLFVAVWYSAAVAIVTCAGAVLGGRLLRW</sequence>
<comment type="caution">
    <text evidence="2">The sequence shown here is derived from an EMBL/GenBank/DDBJ whole genome shotgun (WGS) entry which is preliminary data.</text>
</comment>
<dbReference type="InterPro" id="IPR009495">
    <property type="entry name" value="NrsF"/>
</dbReference>
<gene>
    <name evidence="2" type="ORF">ACFSCV_14890</name>
</gene>
<accession>A0ABW4KC69</accession>
<dbReference type="EMBL" id="JBHUER010000010">
    <property type="protein sequence ID" value="MFD1704291.1"/>
    <property type="molecule type" value="Genomic_DNA"/>
</dbReference>
<keyword evidence="1" id="KW-0812">Transmembrane</keyword>
<name>A0ABW4KC69_9HYPH</name>
<evidence type="ECO:0000313" key="2">
    <source>
        <dbReference type="EMBL" id="MFD1704291.1"/>
    </source>
</evidence>
<proteinExistence type="predicted"/>
<evidence type="ECO:0000313" key="3">
    <source>
        <dbReference type="Proteomes" id="UP001597308"/>
    </source>
</evidence>
<dbReference type="Pfam" id="PF06532">
    <property type="entry name" value="NrsF"/>
    <property type="match status" value="1"/>
</dbReference>
<keyword evidence="3" id="KW-1185">Reference proteome</keyword>
<feature type="transmembrane region" description="Helical" evidence="1">
    <location>
        <begin position="122"/>
        <end position="146"/>
    </location>
</feature>
<protein>
    <submittedName>
        <fullName evidence="2">NrsF family protein</fullName>
    </submittedName>
</protein>
<feature type="transmembrane region" description="Helical" evidence="1">
    <location>
        <begin position="63"/>
        <end position="80"/>
    </location>
</feature>
<organism evidence="2 3">
    <name type="scientific">Methylopila henanensis</name>
    <dbReference type="NCBI Taxonomy" id="873516"/>
    <lineage>
        <taxon>Bacteria</taxon>
        <taxon>Pseudomonadati</taxon>
        <taxon>Pseudomonadota</taxon>
        <taxon>Alphaproteobacteria</taxon>
        <taxon>Hyphomicrobiales</taxon>
        <taxon>Methylopilaceae</taxon>
        <taxon>Methylopila</taxon>
    </lineage>
</organism>
<feature type="transmembrane region" description="Helical" evidence="1">
    <location>
        <begin position="21"/>
        <end position="43"/>
    </location>
</feature>
<reference evidence="3" key="1">
    <citation type="journal article" date="2019" name="Int. J. Syst. Evol. Microbiol.">
        <title>The Global Catalogue of Microorganisms (GCM) 10K type strain sequencing project: providing services to taxonomists for standard genome sequencing and annotation.</title>
        <authorList>
            <consortium name="The Broad Institute Genomics Platform"/>
            <consortium name="The Broad Institute Genome Sequencing Center for Infectious Disease"/>
            <person name="Wu L."/>
            <person name="Ma J."/>
        </authorList>
    </citation>
    <scope>NUCLEOTIDE SEQUENCE [LARGE SCALE GENOMIC DNA]</scope>
    <source>
        <strain evidence="3">KCTC 23707</strain>
    </source>
</reference>
<evidence type="ECO:0000256" key="1">
    <source>
        <dbReference type="SAM" id="Phobius"/>
    </source>
</evidence>
<feature type="transmembrane region" description="Helical" evidence="1">
    <location>
        <begin position="92"/>
        <end position="110"/>
    </location>
</feature>